<dbReference type="AlphaFoldDB" id="A0A4Y2DQ62"/>
<name>A0A4Y2DQ62_ARAVE</name>
<dbReference type="Proteomes" id="UP000499080">
    <property type="component" value="Unassembled WGS sequence"/>
</dbReference>
<organism evidence="1 2">
    <name type="scientific">Araneus ventricosus</name>
    <name type="common">Orbweaver spider</name>
    <name type="synonym">Epeira ventricosa</name>
    <dbReference type="NCBI Taxonomy" id="182803"/>
    <lineage>
        <taxon>Eukaryota</taxon>
        <taxon>Metazoa</taxon>
        <taxon>Ecdysozoa</taxon>
        <taxon>Arthropoda</taxon>
        <taxon>Chelicerata</taxon>
        <taxon>Arachnida</taxon>
        <taxon>Araneae</taxon>
        <taxon>Araneomorphae</taxon>
        <taxon>Entelegynae</taxon>
        <taxon>Araneoidea</taxon>
        <taxon>Araneidae</taxon>
        <taxon>Araneus</taxon>
    </lineage>
</organism>
<proteinExistence type="predicted"/>
<comment type="caution">
    <text evidence="1">The sequence shown here is derived from an EMBL/GenBank/DDBJ whole genome shotgun (WGS) entry which is preliminary data.</text>
</comment>
<reference evidence="1 2" key="1">
    <citation type="journal article" date="2019" name="Sci. Rep.">
        <title>Orb-weaving spider Araneus ventricosus genome elucidates the spidroin gene catalogue.</title>
        <authorList>
            <person name="Kono N."/>
            <person name="Nakamura H."/>
            <person name="Ohtoshi R."/>
            <person name="Moran D.A.P."/>
            <person name="Shinohara A."/>
            <person name="Yoshida Y."/>
            <person name="Fujiwara M."/>
            <person name="Mori M."/>
            <person name="Tomita M."/>
            <person name="Arakawa K."/>
        </authorList>
    </citation>
    <scope>NUCLEOTIDE SEQUENCE [LARGE SCALE GENOMIC DNA]</scope>
</reference>
<sequence>MELYYLGQRFPTCGTRTHGGAQRTSSCEKLPMLKIRKKKAKGNLVNDWYLVLTSPGCLRKSCSITMCHCMIFVSVPLIMFIRNNPGSSQNFLKARLNAGIINRLIGMHSEERMLI</sequence>
<accession>A0A4Y2DQ62</accession>
<keyword evidence="2" id="KW-1185">Reference proteome</keyword>
<protein>
    <submittedName>
        <fullName evidence="1">Uncharacterized protein</fullName>
    </submittedName>
</protein>
<evidence type="ECO:0000313" key="2">
    <source>
        <dbReference type="Proteomes" id="UP000499080"/>
    </source>
</evidence>
<gene>
    <name evidence="1" type="ORF">AVEN_147436_1</name>
</gene>
<evidence type="ECO:0000313" key="1">
    <source>
        <dbReference type="EMBL" id="GBM18319.1"/>
    </source>
</evidence>
<dbReference type="EMBL" id="BGPR01000401">
    <property type="protein sequence ID" value="GBM18319.1"/>
    <property type="molecule type" value="Genomic_DNA"/>
</dbReference>